<accession>A0A9L0TLL6</accession>
<dbReference type="SUPFAM" id="SSF56219">
    <property type="entry name" value="DNase I-like"/>
    <property type="match status" value="1"/>
</dbReference>
<protein>
    <submittedName>
        <fullName evidence="1">Uncharacterized protein</fullName>
    </submittedName>
</protein>
<evidence type="ECO:0000313" key="1">
    <source>
        <dbReference type="Ensembl" id="ENSECAP00000087227.1"/>
    </source>
</evidence>
<keyword evidence="2" id="KW-1185">Reference proteome</keyword>
<dbReference type="Gene3D" id="3.60.10.10">
    <property type="entry name" value="Endonuclease/exonuclease/phosphatase"/>
    <property type="match status" value="1"/>
</dbReference>
<dbReference type="Proteomes" id="UP000002281">
    <property type="component" value="Unplaced"/>
</dbReference>
<dbReference type="AlphaFoldDB" id="A0A9L0TLL6"/>
<dbReference type="GeneTree" id="ENSGT00950000183016"/>
<organism evidence="1 2">
    <name type="scientific">Equus caballus</name>
    <name type="common">Horse</name>
    <dbReference type="NCBI Taxonomy" id="9796"/>
    <lineage>
        <taxon>Eukaryota</taxon>
        <taxon>Metazoa</taxon>
        <taxon>Chordata</taxon>
        <taxon>Craniata</taxon>
        <taxon>Vertebrata</taxon>
        <taxon>Euteleostomi</taxon>
        <taxon>Mammalia</taxon>
        <taxon>Eutheria</taxon>
        <taxon>Laurasiatheria</taxon>
        <taxon>Perissodactyla</taxon>
        <taxon>Equidae</taxon>
        <taxon>Equus</taxon>
    </lineage>
</organism>
<proteinExistence type="predicted"/>
<dbReference type="InterPro" id="IPR036691">
    <property type="entry name" value="Endo/exonu/phosph_ase_sf"/>
</dbReference>
<name>A0A9L0TLL6_HORSE</name>
<reference evidence="1" key="3">
    <citation type="submission" date="2025-09" db="UniProtKB">
        <authorList>
            <consortium name="Ensembl"/>
        </authorList>
    </citation>
    <scope>IDENTIFICATION</scope>
    <source>
        <strain evidence="1">Thoroughbred</strain>
    </source>
</reference>
<dbReference type="Ensembl" id="ENSECAT00000137146.1">
    <property type="protein sequence ID" value="ENSECAP00000087227.1"/>
    <property type="gene ID" value="ENSECAG00000053658.1"/>
</dbReference>
<reference evidence="1" key="2">
    <citation type="submission" date="2025-08" db="UniProtKB">
        <authorList>
            <consortium name="Ensembl"/>
        </authorList>
    </citation>
    <scope>IDENTIFICATION</scope>
    <source>
        <strain evidence="1">Thoroughbred</strain>
    </source>
</reference>
<evidence type="ECO:0000313" key="2">
    <source>
        <dbReference type="Proteomes" id="UP000002281"/>
    </source>
</evidence>
<sequence>WQTKESSYCNTYIRHSRLQDKKGNERQRGAVYNDKRDTPTRRHNTYKYTCTHKGVPRYIKQVLTDLKRGINNNIIIVGGPNTLLTSMDRSSRQKVNKEIVELNEKLDAMDLIDIYGTFYSKIAEYTFFSSAHGAFKGQTICFETRQASINLRRLKSHQASFLTKML</sequence>
<reference evidence="1" key="1">
    <citation type="journal article" date="2009" name="Science">
        <title>Genome sequence, comparative analysis, and population genetics of the domestic horse.</title>
        <authorList>
            <consortium name="Broad Institute Genome Sequencing Platform"/>
            <consortium name="Broad Institute Whole Genome Assembly Team"/>
            <person name="Wade C.M."/>
            <person name="Giulotto E."/>
            <person name="Sigurdsson S."/>
            <person name="Zoli M."/>
            <person name="Gnerre S."/>
            <person name="Imsland F."/>
            <person name="Lear T.L."/>
            <person name="Adelson D.L."/>
            <person name="Bailey E."/>
            <person name="Bellone R.R."/>
            <person name="Bloecker H."/>
            <person name="Distl O."/>
            <person name="Edgar R.C."/>
            <person name="Garber M."/>
            <person name="Leeb T."/>
            <person name="Mauceli E."/>
            <person name="MacLeod J.N."/>
            <person name="Penedo M.C.T."/>
            <person name="Raison J.M."/>
            <person name="Sharpe T."/>
            <person name="Vogel J."/>
            <person name="Andersson L."/>
            <person name="Antczak D.F."/>
            <person name="Biagi T."/>
            <person name="Binns M.M."/>
            <person name="Chowdhary B.P."/>
            <person name="Coleman S.J."/>
            <person name="Della Valle G."/>
            <person name="Fryc S."/>
            <person name="Guerin G."/>
            <person name="Hasegawa T."/>
            <person name="Hill E.W."/>
            <person name="Jurka J."/>
            <person name="Kiialainen A."/>
            <person name="Lindgren G."/>
            <person name="Liu J."/>
            <person name="Magnani E."/>
            <person name="Mickelson J.R."/>
            <person name="Murray J."/>
            <person name="Nergadze S.G."/>
            <person name="Onofrio R."/>
            <person name="Pedroni S."/>
            <person name="Piras M.F."/>
            <person name="Raudsepp T."/>
            <person name="Rocchi M."/>
            <person name="Roeed K.H."/>
            <person name="Ryder O.A."/>
            <person name="Searle S."/>
            <person name="Skow L."/>
            <person name="Swinburne J.E."/>
            <person name="Syvaenen A.C."/>
            <person name="Tozaki T."/>
            <person name="Valberg S.J."/>
            <person name="Vaudin M."/>
            <person name="White J.R."/>
            <person name="Zody M.C."/>
            <person name="Lander E.S."/>
            <person name="Lindblad-Toh K."/>
        </authorList>
    </citation>
    <scope>NUCLEOTIDE SEQUENCE [LARGE SCALE GENOMIC DNA]</scope>
    <source>
        <strain evidence="1">Thoroughbred</strain>
    </source>
</reference>